<dbReference type="PANTHER" id="PTHR10605:SF56">
    <property type="entry name" value="BIFUNCTIONAL HEPARAN SULFATE N-DEACETYLASE_N-SULFOTRANSFERASE"/>
    <property type="match status" value="1"/>
</dbReference>
<sequence length="298" mass="33227">MSPARDHLPQLPEMVRYRLFLATLHGAQAAARPTARWRAEPDFLIVGAQRSGTTTLYRLLADHPAVRFPRLTKGVHWFDVASQRPEGWYRAGFPLRAAVARTAAEAGEPAIVGEAAPYYGFHPYAPGRIAEALPDVRLVMILRDPVTRAWSQFHHERARGFEPLADFDAALAAEPARLAGAEAVLAHRPGLHLAHQHQSYVARGRYDEQIRRLWAAVGRERVLVLYTQDLEQDPGPTLDRLHDFLGISRRQVTPGRWNPRSEGAIPADAVARIREATAASDAWLRAELPTPPPWTTTP</sequence>
<accession>A0AAE9Y7R7</accession>
<dbReference type="PANTHER" id="PTHR10605">
    <property type="entry name" value="HEPARAN SULFATE SULFOTRANSFERASE"/>
    <property type="match status" value="1"/>
</dbReference>
<proteinExistence type="predicted"/>
<dbReference type="RefSeq" id="WP_272738071.1">
    <property type="nucleotide sequence ID" value="NZ_CP116942.1"/>
</dbReference>
<dbReference type="InterPro" id="IPR037359">
    <property type="entry name" value="NST/OST"/>
</dbReference>
<evidence type="ECO:0000256" key="1">
    <source>
        <dbReference type="ARBA" id="ARBA00022679"/>
    </source>
</evidence>
<dbReference type="EMBL" id="CP116942">
    <property type="protein sequence ID" value="WCO68555.1"/>
    <property type="molecule type" value="Genomic_DNA"/>
</dbReference>
<gene>
    <name evidence="2" type="ORF">PO878_07415</name>
</gene>
<evidence type="ECO:0000313" key="2">
    <source>
        <dbReference type="EMBL" id="WCO68555.1"/>
    </source>
</evidence>
<protein>
    <submittedName>
        <fullName evidence="2">Sulfotransferase</fullName>
    </submittedName>
</protein>
<dbReference type="InterPro" id="IPR027417">
    <property type="entry name" value="P-loop_NTPase"/>
</dbReference>
<evidence type="ECO:0000313" key="3">
    <source>
        <dbReference type="Proteomes" id="UP001216390"/>
    </source>
</evidence>
<dbReference type="Gene3D" id="3.40.50.300">
    <property type="entry name" value="P-loop containing nucleotide triphosphate hydrolases"/>
    <property type="match status" value="1"/>
</dbReference>
<keyword evidence="1" id="KW-0808">Transferase</keyword>
<dbReference type="SUPFAM" id="SSF52540">
    <property type="entry name" value="P-loop containing nucleoside triphosphate hydrolases"/>
    <property type="match status" value="1"/>
</dbReference>
<organism evidence="2 3">
    <name type="scientific">Iamia majanohamensis</name>
    <dbReference type="NCBI Taxonomy" id="467976"/>
    <lineage>
        <taxon>Bacteria</taxon>
        <taxon>Bacillati</taxon>
        <taxon>Actinomycetota</taxon>
        <taxon>Acidimicrobiia</taxon>
        <taxon>Acidimicrobiales</taxon>
        <taxon>Iamiaceae</taxon>
        <taxon>Iamia</taxon>
    </lineage>
</organism>
<dbReference type="Proteomes" id="UP001216390">
    <property type="component" value="Chromosome"/>
</dbReference>
<name>A0AAE9Y7R7_9ACTN</name>
<dbReference type="GO" id="GO:0008146">
    <property type="term" value="F:sulfotransferase activity"/>
    <property type="evidence" value="ECO:0007669"/>
    <property type="project" value="InterPro"/>
</dbReference>
<reference evidence="2" key="1">
    <citation type="submission" date="2023-01" db="EMBL/GenBank/DDBJ databases">
        <title>The diversity of Class Acidimicrobiia in South China Sea sediment environments and the proposal of Iamia marina sp. nov., a novel species of the genus Iamia.</title>
        <authorList>
            <person name="He Y."/>
            <person name="Tian X."/>
        </authorList>
    </citation>
    <scope>NUCLEOTIDE SEQUENCE</scope>
    <source>
        <strain evidence="2">DSM 19957</strain>
    </source>
</reference>
<dbReference type="AlphaFoldDB" id="A0AAE9Y7R7"/>
<dbReference type="Pfam" id="PF13469">
    <property type="entry name" value="Sulfotransfer_3"/>
    <property type="match status" value="1"/>
</dbReference>
<dbReference type="KEGG" id="ima:PO878_07415"/>
<keyword evidence="3" id="KW-1185">Reference proteome</keyword>